<sequence>MKQKRPIGQEWEQLVTAWYDANHAGKIAIARAYGATYGTLKHWISDQGATQKKEESRSMQMNVKELLGMTPAKNLDFVMFDLETSGFDADWDILLTCAIKPFGQPTKTWRADVYPTWATERANDRQMTIDIATELATHAVVIGHYSSKFDVKFLRAKMIRHGLEPLPPMFGLDTWKIALDNFKVSNRRMRSLANFVGIGEKEEVDGTRWMRAAFNGDTKAMDAILAHNILDVEILEKLACLSFGYVKSIPRL</sequence>
<dbReference type="Gene3D" id="3.30.420.10">
    <property type="entry name" value="Ribonuclease H-like superfamily/Ribonuclease H"/>
    <property type="match status" value="1"/>
</dbReference>
<dbReference type="GO" id="GO:0003676">
    <property type="term" value="F:nucleic acid binding"/>
    <property type="evidence" value="ECO:0007669"/>
    <property type="project" value="InterPro"/>
</dbReference>
<dbReference type="Pfam" id="PF13482">
    <property type="entry name" value="RNase_H_2"/>
    <property type="match status" value="1"/>
</dbReference>
<gene>
    <name evidence="2" type="ORF">MM415A01811_0009</name>
    <name evidence="3" type="ORF">MM415B02227_0007</name>
</gene>
<dbReference type="InterPro" id="IPR036397">
    <property type="entry name" value="RNaseH_sf"/>
</dbReference>
<dbReference type="SUPFAM" id="SSF53098">
    <property type="entry name" value="Ribonuclease H-like"/>
    <property type="match status" value="1"/>
</dbReference>
<evidence type="ECO:0000313" key="2">
    <source>
        <dbReference type="EMBL" id="QJA75346.1"/>
    </source>
</evidence>
<evidence type="ECO:0000259" key="1">
    <source>
        <dbReference type="Pfam" id="PF13482"/>
    </source>
</evidence>
<dbReference type="InterPro" id="IPR012337">
    <property type="entry name" value="RNaseH-like_sf"/>
</dbReference>
<dbReference type="InterPro" id="IPR038720">
    <property type="entry name" value="YprB_RNase_H-like_dom"/>
</dbReference>
<organism evidence="3">
    <name type="scientific">viral metagenome</name>
    <dbReference type="NCBI Taxonomy" id="1070528"/>
    <lineage>
        <taxon>unclassified sequences</taxon>
        <taxon>metagenomes</taxon>
        <taxon>organismal metagenomes</taxon>
    </lineage>
</organism>
<evidence type="ECO:0000313" key="3">
    <source>
        <dbReference type="EMBL" id="QJA85391.1"/>
    </source>
</evidence>
<dbReference type="EMBL" id="MT142157">
    <property type="protein sequence ID" value="QJA75346.1"/>
    <property type="molecule type" value="Genomic_DNA"/>
</dbReference>
<dbReference type="EMBL" id="MT142571">
    <property type="protein sequence ID" value="QJA85391.1"/>
    <property type="molecule type" value="Genomic_DNA"/>
</dbReference>
<proteinExistence type="predicted"/>
<dbReference type="AlphaFoldDB" id="A0A6M3KUZ6"/>
<protein>
    <submittedName>
        <fullName evidence="3">Putative RNase_H superfamily protein</fullName>
    </submittedName>
</protein>
<feature type="domain" description="YprB ribonuclease H-like" evidence="1">
    <location>
        <begin position="79"/>
        <end position="239"/>
    </location>
</feature>
<accession>A0A6M3KUZ6</accession>
<reference evidence="3" key="1">
    <citation type="submission" date="2020-03" db="EMBL/GenBank/DDBJ databases">
        <title>The deep terrestrial virosphere.</title>
        <authorList>
            <person name="Holmfeldt K."/>
            <person name="Nilsson E."/>
            <person name="Simone D."/>
            <person name="Lopez-Fernandez M."/>
            <person name="Wu X."/>
            <person name="de Brujin I."/>
            <person name="Lundin D."/>
            <person name="Andersson A."/>
            <person name="Bertilsson S."/>
            <person name="Dopson M."/>
        </authorList>
    </citation>
    <scope>NUCLEOTIDE SEQUENCE</scope>
    <source>
        <strain evidence="2">MM415A01811</strain>
        <strain evidence="3">MM415B02227</strain>
    </source>
</reference>
<name>A0A6M3KUZ6_9ZZZZ</name>